<dbReference type="InterPro" id="IPR000504">
    <property type="entry name" value="RRM_dom"/>
</dbReference>
<sequence>MGAAPAALGDAAVIDSLSKWIKSTLAPISDADPAVLGKYVLALLKKDEPLAVLRANCARELADFLEDQTGGFVDALFARIDHEIERHDARAAAADTGGTAEEDEVDYGEGSSDSEESLDERPRGRREKEKDDAGVDDRRDERPGSGRSDDRREGRERRARDAREEPERRRGHRAPGSRSPGRSRSASRDRGYRGAPRGARRTQDDWDRRGRTPRSPEGGRFDGRDRRPPPPPGPPPGPGPPRDRFAHVPPVSHRPKVAPPTYPTPLPEDAAREIPEPADGTVRSVFFMAPERARKHFERFHRTDFAVKLYDFYSQFGVVEDVRPNHKRFYATVVFEDAESARRAVRYRRVLFWGKELQNVETRWALPDEEVERRREEKIKASAEERETAARRRTEEAEERERNRQKAVEALRVKCEAARKLAAIEAEKRALKERLEAATARKTAHAHPAKKKGNVAAAASKLERDARELRAKYEAMLAAKKRKAGTDGDEAKGNKRGKK</sequence>
<feature type="compositionally biased region" description="Basic residues" evidence="2">
    <location>
        <begin position="442"/>
        <end position="453"/>
    </location>
</feature>
<proteinExistence type="predicted"/>
<dbReference type="InParanoid" id="C1FH86"/>
<feature type="region of interest" description="Disordered" evidence="2">
    <location>
        <begin position="436"/>
        <end position="461"/>
    </location>
</feature>
<reference evidence="5 6" key="1">
    <citation type="journal article" date="2009" name="Science">
        <title>Green evolution and dynamic adaptations revealed by genomes of the marine picoeukaryotes Micromonas.</title>
        <authorList>
            <person name="Worden A.Z."/>
            <person name="Lee J.H."/>
            <person name="Mock T."/>
            <person name="Rouze P."/>
            <person name="Simmons M.P."/>
            <person name="Aerts A.L."/>
            <person name="Allen A.E."/>
            <person name="Cuvelier M.L."/>
            <person name="Derelle E."/>
            <person name="Everett M.V."/>
            <person name="Foulon E."/>
            <person name="Grimwood J."/>
            <person name="Gundlach H."/>
            <person name="Henrissat B."/>
            <person name="Napoli C."/>
            <person name="McDonald S.M."/>
            <person name="Parker M.S."/>
            <person name="Rombauts S."/>
            <person name="Salamov A."/>
            <person name="Von Dassow P."/>
            <person name="Badger J.H."/>
            <person name="Coutinho P.M."/>
            <person name="Demir E."/>
            <person name="Dubchak I."/>
            <person name="Gentemann C."/>
            <person name="Eikrem W."/>
            <person name="Gready J.E."/>
            <person name="John U."/>
            <person name="Lanier W."/>
            <person name="Lindquist E.A."/>
            <person name="Lucas S."/>
            <person name="Mayer K.F."/>
            <person name="Moreau H."/>
            <person name="Not F."/>
            <person name="Otillar R."/>
            <person name="Panaud O."/>
            <person name="Pangilinan J."/>
            <person name="Paulsen I."/>
            <person name="Piegu B."/>
            <person name="Poliakov A."/>
            <person name="Robbens S."/>
            <person name="Schmutz J."/>
            <person name="Toulza E."/>
            <person name="Wyss T."/>
            <person name="Zelensky A."/>
            <person name="Zhou K."/>
            <person name="Armbrust E.V."/>
            <person name="Bhattacharya D."/>
            <person name="Goodenough U.W."/>
            <person name="Van de Peer Y."/>
            <person name="Grigoriev I.V."/>
        </authorList>
    </citation>
    <scope>NUCLEOTIDE SEQUENCE [LARGE SCALE GENOMIC DNA]</scope>
    <source>
        <strain evidence="6">RCC299 / NOUM17</strain>
    </source>
</reference>
<dbReference type="GO" id="GO:0005634">
    <property type="term" value="C:nucleus"/>
    <property type="evidence" value="ECO:0007669"/>
    <property type="project" value="TreeGrafter"/>
</dbReference>
<organism evidence="5 6">
    <name type="scientific">Micromonas commoda (strain RCC299 / NOUM17 / CCMP2709)</name>
    <name type="common">Picoplanktonic green alga</name>
    <dbReference type="NCBI Taxonomy" id="296587"/>
    <lineage>
        <taxon>Eukaryota</taxon>
        <taxon>Viridiplantae</taxon>
        <taxon>Chlorophyta</taxon>
        <taxon>Mamiellophyceae</taxon>
        <taxon>Mamiellales</taxon>
        <taxon>Mamiellaceae</taxon>
        <taxon>Micromonas</taxon>
    </lineage>
</organism>
<dbReference type="RefSeq" id="XP_002508796.1">
    <property type="nucleotide sequence ID" value="XM_002508750.1"/>
</dbReference>
<dbReference type="PANTHER" id="PTHR14398">
    <property type="entry name" value="RNA RECOGNITION RRM/RNP DOMAIN"/>
    <property type="match status" value="1"/>
</dbReference>
<keyword evidence="1" id="KW-0694">RNA-binding</keyword>
<dbReference type="Pfam" id="PF00076">
    <property type="entry name" value="RRM_1"/>
    <property type="match status" value="1"/>
</dbReference>
<dbReference type="Gene3D" id="3.30.70.330">
    <property type="match status" value="1"/>
</dbReference>
<dbReference type="STRING" id="296587.C1FH86"/>
<dbReference type="AlphaFoldDB" id="C1FH86"/>
<dbReference type="OMA" id="VERMFAY"/>
<dbReference type="SUPFAM" id="SSF54928">
    <property type="entry name" value="RNA-binding domain, RBD"/>
    <property type="match status" value="1"/>
</dbReference>
<feature type="domain" description="PWI" evidence="4">
    <location>
        <begin position="16"/>
        <end position="78"/>
    </location>
</feature>
<dbReference type="Proteomes" id="UP000002009">
    <property type="component" value="Chromosome 10"/>
</dbReference>
<keyword evidence="6" id="KW-1185">Reference proteome</keyword>
<evidence type="ECO:0000259" key="3">
    <source>
        <dbReference type="Pfam" id="PF00076"/>
    </source>
</evidence>
<dbReference type="InterPro" id="IPR035979">
    <property type="entry name" value="RBD_domain_sf"/>
</dbReference>
<dbReference type="PANTHER" id="PTHR14398:SF0">
    <property type="entry name" value="ZINC FINGER PROTEIN SWM"/>
    <property type="match status" value="1"/>
</dbReference>
<feature type="compositionally biased region" description="Basic and acidic residues" evidence="2">
    <location>
        <begin position="484"/>
        <end position="493"/>
    </location>
</feature>
<evidence type="ECO:0008006" key="7">
    <source>
        <dbReference type="Google" id="ProtNLM"/>
    </source>
</evidence>
<dbReference type="InterPro" id="IPR012677">
    <property type="entry name" value="Nucleotide-bd_a/b_plait_sf"/>
</dbReference>
<dbReference type="GO" id="GO:0003723">
    <property type="term" value="F:RNA binding"/>
    <property type="evidence" value="ECO:0007669"/>
    <property type="project" value="UniProtKB-KW"/>
</dbReference>
<feature type="region of interest" description="Disordered" evidence="2">
    <location>
        <begin position="479"/>
        <end position="499"/>
    </location>
</feature>
<evidence type="ECO:0000259" key="4">
    <source>
        <dbReference type="Pfam" id="PF01480"/>
    </source>
</evidence>
<dbReference type="Pfam" id="PF01480">
    <property type="entry name" value="PWI"/>
    <property type="match status" value="1"/>
</dbReference>
<feature type="compositionally biased region" description="Basic and acidic residues" evidence="2">
    <location>
        <begin position="201"/>
        <end position="210"/>
    </location>
</feature>
<evidence type="ECO:0000256" key="2">
    <source>
        <dbReference type="SAM" id="MobiDB-lite"/>
    </source>
</evidence>
<accession>C1FH86</accession>
<feature type="compositionally biased region" description="Basic and acidic residues" evidence="2">
    <location>
        <begin position="119"/>
        <end position="168"/>
    </location>
</feature>
<dbReference type="InterPro" id="IPR045137">
    <property type="entry name" value="RBM26/27"/>
</dbReference>
<gene>
    <name evidence="5" type="ORF">MICPUN_61995</name>
</gene>
<dbReference type="GeneID" id="8246800"/>
<dbReference type="EMBL" id="CP001576">
    <property type="protein sequence ID" value="ACO70054.1"/>
    <property type="molecule type" value="Genomic_DNA"/>
</dbReference>
<evidence type="ECO:0000313" key="6">
    <source>
        <dbReference type="Proteomes" id="UP000002009"/>
    </source>
</evidence>
<evidence type="ECO:0000256" key="1">
    <source>
        <dbReference type="ARBA" id="ARBA00022884"/>
    </source>
</evidence>
<dbReference type="InterPro" id="IPR002483">
    <property type="entry name" value="PWI_dom"/>
</dbReference>
<feature type="compositionally biased region" description="Basic and acidic residues" evidence="2">
    <location>
        <begin position="217"/>
        <end position="228"/>
    </location>
</feature>
<protein>
    <recommendedName>
        <fullName evidence="7">RRM domain-containing protein</fullName>
    </recommendedName>
</protein>
<evidence type="ECO:0000313" key="5">
    <source>
        <dbReference type="EMBL" id="ACO70054.1"/>
    </source>
</evidence>
<dbReference type="KEGG" id="mis:MICPUN_61995"/>
<feature type="region of interest" description="Disordered" evidence="2">
    <location>
        <begin position="375"/>
        <end position="404"/>
    </location>
</feature>
<feature type="compositionally biased region" description="Acidic residues" evidence="2">
    <location>
        <begin position="100"/>
        <end position="118"/>
    </location>
</feature>
<dbReference type="OrthoDB" id="443401at2759"/>
<name>C1FH86_MICCC</name>
<feature type="domain" description="RRM" evidence="3">
    <location>
        <begin position="308"/>
        <end position="348"/>
    </location>
</feature>
<feature type="region of interest" description="Disordered" evidence="2">
    <location>
        <begin position="89"/>
        <end position="263"/>
    </location>
</feature>
<dbReference type="eggNOG" id="KOG2135">
    <property type="taxonomic scope" value="Eukaryota"/>
</dbReference>
<feature type="compositionally biased region" description="Pro residues" evidence="2">
    <location>
        <begin position="229"/>
        <end position="240"/>
    </location>
</feature>